<dbReference type="AlphaFoldDB" id="A0A212JI20"/>
<dbReference type="PROSITE" id="PS01124">
    <property type="entry name" value="HTH_ARAC_FAMILY_2"/>
    <property type="match status" value="1"/>
</dbReference>
<gene>
    <name evidence="5" type="ORF">KL86DYS2_11565</name>
</gene>
<protein>
    <recommendedName>
        <fullName evidence="4">HTH araC/xylS-type domain-containing protein</fullName>
    </recommendedName>
</protein>
<evidence type="ECO:0000256" key="3">
    <source>
        <dbReference type="ARBA" id="ARBA00023163"/>
    </source>
</evidence>
<dbReference type="PANTHER" id="PTHR43130">
    <property type="entry name" value="ARAC-FAMILY TRANSCRIPTIONAL REGULATOR"/>
    <property type="match status" value="1"/>
</dbReference>
<dbReference type="InterPro" id="IPR002818">
    <property type="entry name" value="DJ-1/PfpI"/>
</dbReference>
<dbReference type="Pfam" id="PF12833">
    <property type="entry name" value="HTH_18"/>
    <property type="match status" value="1"/>
</dbReference>
<evidence type="ECO:0000256" key="2">
    <source>
        <dbReference type="ARBA" id="ARBA00023125"/>
    </source>
</evidence>
<dbReference type="GO" id="GO:0043565">
    <property type="term" value="F:sequence-specific DNA binding"/>
    <property type="evidence" value="ECO:0007669"/>
    <property type="project" value="InterPro"/>
</dbReference>
<proteinExistence type="predicted"/>
<dbReference type="SMART" id="SM00342">
    <property type="entry name" value="HTH_ARAC"/>
    <property type="match status" value="1"/>
</dbReference>
<dbReference type="CDD" id="cd03137">
    <property type="entry name" value="GATase1_AraC_1"/>
    <property type="match status" value="1"/>
</dbReference>
<dbReference type="SUPFAM" id="SSF52317">
    <property type="entry name" value="Class I glutamine amidotransferase-like"/>
    <property type="match status" value="1"/>
</dbReference>
<evidence type="ECO:0000313" key="5">
    <source>
        <dbReference type="EMBL" id="SBV99050.1"/>
    </source>
</evidence>
<feature type="domain" description="HTH araC/xylS-type" evidence="4">
    <location>
        <begin position="229"/>
        <end position="327"/>
    </location>
</feature>
<dbReference type="InterPro" id="IPR009057">
    <property type="entry name" value="Homeodomain-like_sf"/>
</dbReference>
<evidence type="ECO:0000256" key="1">
    <source>
        <dbReference type="ARBA" id="ARBA00023015"/>
    </source>
</evidence>
<dbReference type="RefSeq" id="WP_296948905.1">
    <property type="nucleotide sequence ID" value="NZ_LT599021.1"/>
</dbReference>
<dbReference type="GO" id="GO:0003700">
    <property type="term" value="F:DNA-binding transcription factor activity"/>
    <property type="evidence" value="ECO:0007669"/>
    <property type="project" value="InterPro"/>
</dbReference>
<sequence>MSKQLRIRHIVFLVPPNSTLLTMVGPLEVFTKAIEQFDMVDKDIDFTYQTHVVSMGKGRQIDTSSGLSILSEGCYTEIDYPIDTLIVTGLARHLEDNLKDEMIGWIKAQAKTTRRICSVCSGAFILAEAGLLDGKKATAHWSRNEALEQMYPLVNVQIARIFIKDGNIYTAAGITSGMDLALALIEEDLGQSFALHIARWLVLYLKRPGNQTQFSSYLDSKLIGNPTIRRVCEWILEHLREDITVEKMAEYAAMIPRNFARVFVRELRVTPAKFINKLRVENASQHLIETQLSLDEIADNCGLKTGENLRRQFISFMEITPAQYRKSFRSSWADVSV</sequence>
<keyword evidence="3" id="KW-0804">Transcription</keyword>
<keyword evidence="1" id="KW-0805">Transcription regulation</keyword>
<dbReference type="Gene3D" id="1.10.10.60">
    <property type="entry name" value="Homeodomain-like"/>
    <property type="match status" value="1"/>
</dbReference>
<keyword evidence="2" id="KW-0238">DNA-binding</keyword>
<dbReference type="InterPro" id="IPR018062">
    <property type="entry name" value="HTH_AraC-typ_CS"/>
</dbReference>
<reference evidence="5" key="1">
    <citation type="submission" date="2016-04" db="EMBL/GenBank/DDBJ databases">
        <authorList>
            <person name="Evans L.H."/>
            <person name="Alamgir A."/>
            <person name="Owens N."/>
            <person name="Weber N.D."/>
            <person name="Virtaneva K."/>
            <person name="Barbian K."/>
            <person name="Babar A."/>
            <person name="Rosenke K."/>
        </authorList>
    </citation>
    <scope>NUCLEOTIDE SEQUENCE</scope>
    <source>
        <strain evidence="5">86-2</strain>
    </source>
</reference>
<dbReference type="Gene3D" id="3.40.50.880">
    <property type="match status" value="1"/>
</dbReference>
<dbReference type="SUPFAM" id="SSF46689">
    <property type="entry name" value="Homeodomain-like"/>
    <property type="match status" value="2"/>
</dbReference>
<evidence type="ECO:0000259" key="4">
    <source>
        <dbReference type="PROSITE" id="PS01124"/>
    </source>
</evidence>
<dbReference type="Pfam" id="PF01965">
    <property type="entry name" value="DJ-1_PfpI"/>
    <property type="match status" value="1"/>
</dbReference>
<dbReference type="InterPro" id="IPR052158">
    <property type="entry name" value="INH-QAR"/>
</dbReference>
<dbReference type="InterPro" id="IPR029062">
    <property type="entry name" value="Class_I_gatase-like"/>
</dbReference>
<organism evidence="5">
    <name type="scientific">uncultured Dysgonomonas sp</name>
    <dbReference type="NCBI Taxonomy" id="206096"/>
    <lineage>
        <taxon>Bacteria</taxon>
        <taxon>Pseudomonadati</taxon>
        <taxon>Bacteroidota</taxon>
        <taxon>Bacteroidia</taxon>
        <taxon>Bacteroidales</taxon>
        <taxon>Dysgonomonadaceae</taxon>
        <taxon>Dysgonomonas</taxon>
        <taxon>environmental samples</taxon>
    </lineage>
</organism>
<dbReference type="PROSITE" id="PS00041">
    <property type="entry name" value="HTH_ARAC_FAMILY_1"/>
    <property type="match status" value="1"/>
</dbReference>
<name>A0A212JI20_9BACT</name>
<accession>A0A212JI20</accession>
<dbReference type="EMBL" id="FLUL01000001">
    <property type="protein sequence ID" value="SBV99050.1"/>
    <property type="molecule type" value="Genomic_DNA"/>
</dbReference>
<dbReference type="InterPro" id="IPR018060">
    <property type="entry name" value="HTH_AraC"/>
</dbReference>
<dbReference type="PANTHER" id="PTHR43130:SF3">
    <property type="entry name" value="HTH-TYPE TRANSCRIPTIONAL REGULATOR RV1931C"/>
    <property type="match status" value="1"/>
</dbReference>